<dbReference type="SUPFAM" id="SSF53850">
    <property type="entry name" value="Periplasmic binding protein-like II"/>
    <property type="match status" value="1"/>
</dbReference>
<dbReference type="RefSeq" id="WP_340340121.1">
    <property type="nucleotide sequence ID" value="NZ_JBBKZS010000061.1"/>
</dbReference>
<dbReference type="EMBL" id="JBBKZS010000061">
    <property type="protein sequence ID" value="MEJ8860092.1"/>
    <property type="molecule type" value="Genomic_DNA"/>
</dbReference>
<proteinExistence type="predicted"/>
<dbReference type="Proteomes" id="UP001367030">
    <property type="component" value="Unassembled WGS sequence"/>
</dbReference>
<reference evidence="2 3" key="1">
    <citation type="submission" date="2024-03" db="EMBL/GenBank/DDBJ databases">
        <title>Novel species of the genus Variovorax.</title>
        <authorList>
            <person name="Liu Q."/>
            <person name="Xin Y.-H."/>
        </authorList>
    </citation>
    <scope>NUCLEOTIDE SEQUENCE [LARGE SCALE GENOMIC DNA]</scope>
    <source>
        <strain evidence="2 3">KACC 18901</strain>
    </source>
</reference>
<dbReference type="Pfam" id="PF03466">
    <property type="entry name" value="LysR_substrate"/>
    <property type="match status" value="1"/>
</dbReference>
<sequence>MIYCRDYMVEREVETKNLEIVLSGFVAPPQPVVAMYPENRHLASKVRAFIDFVVEMFASSEVP</sequence>
<protein>
    <submittedName>
        <fullName evidence="2">LysR substrate-binding domain-containing protein</fullName>
    </submittedName>
</protein>
<feature type="domain" description="LysR substrate-binding" evidence="1">
    <location>
        <begin position="5"/>
        <end position="57"/>
    </location>
</feature>
<evidence type="ECO:0000259" key="1">
    <source>
        <dbReference type="Pfam" id="PF03466"/>
    </source>
</evidence>
<evidence type="ECO:0000313" key="3">
    <source>
        <dbReference type="Proteomes" id="UP001367030"/>
    </source>
</evidence>
<keyword evidence="3" id="KW-1185">Reference proteome</keyword>
<gene>
    <name evidence="2" type="ORF">WKW79_36550</name>
</gene>
<evidence type="ECO:0000313" key="2">
    <source>
        <dbReference type="EMBL" id="MEJ8860092.1"/>
    </source>
</evidence>
<comment type="caution">
    <text evidence="2">The sequence shown here is derived from an EMBL/GenBank/DDBJ whole genome shotgun (WGS) entry which is preliminary data.</text>
</comment>
<dbReference type="Gene3D" id="3.40.190.290">
    <property type="match status" value="1"/>
</dbReference>
<organism evidence="2 3">
    <name type="scientific">Variovorax robiniae</name>
    <dbReference type="NCBI Taxonomy" id="1836199"/>
    <lineage>
        <taxon>Bacteria</taxon>
        <taxon>Pseudomonadati</taxon>
        <taxon>Pseudomonadota</taxon>
        <taxon>Betaproteobacteria</taxon>
        <taxon>Burkholderiales</taxon>
        <taxon>Comamonadaceae</taxon>
        <taxon>Variovorax</taxon>
    </lineage>
</organism>
<name>A0ABU8XN20_9BURK</name>
<dbReference type="InterPro" id="IPR005119">
    <property type="entry name" value="LysR_subst-bd"/>
</dbReference>
<accession>A0ABU8XN20</accession>